<dbReference type="GO" id="GO:0022857">
    <property type="term" value="F:transmembrane transporter activity"/>
    <property type="evidence" value="ECO:0007669"/>
    <property type="project" value="InterPro"/>
</dbReference>
<reference evidence="8 9" key="1">
    <citation type="journal article" date="2016" name="Mol. Biol. Evol.">
        <title>Comparative Genomics of Early-Diverging Mushroom-Forming Fungi Provides Insights into the Origins of Lignocellulose Decay Capabilities.</title>
        <authorList>
            <person name="Nagy L.G."/>
            <person name="Riley R."/>
            <person name="Tritt A."/>
            <person name="Adam C."/>
            <person name="Daum C."/>
            <person name="Floudas D."/>
            <person name="Sun H."/>
            <person name="Yadav J.S."/>
            <person name="Pangilinan J."/>
            <person name="Larsson K.H."/>
            <person name="Matsuura K."/>
            <person name="Barry K."/>
            <person name="Labutti K."/>
            <person name="Kuo R."/>
            <person name="Ohm R.A."/>
            <person name="Bhattacharya S.S."/>
            <person name="Shirouzu T."/>
            <person name="Yoshinaga Y."/>
            <person name="Martin F.M."/>
            <person name="Grigoriev I.V."/>
            <person name="Hibbett D.S."/>
        </authorList>
    </citation>
    <scope>NUCLEOTIDE SEQUENCE [LARGE SCALE GENOMIC DNA]</scope>
    <source>
        <strain evidence="8 9">HHB12029</strain>
    </source>
</reference>
<dbReference type="SUPFAM" id="SSF103473">
    <property type="entry name" value="MFS general substrate transporter"/>
    <property type="match status" value="1"/>
</dbReference>
<dbReference type="InterPro" id="IPR036259">
    <property type="entry name" value="MFS_trans_sf"/>
</dbReference>
<dbReference type="PANTHER" id="PTHR23504:SF15">
    <property type="entry name" value="MAJOR FACILITATOR SUPERFAMILY (MFS) PROFILE DOMAIN-CONTAINING PROTEIN"/>
    <property type="match status" value="1"/>
</dbReference>
<name>A0A165QCM1_EXIGL</name>
<dbReference type="CDD" id="cd17330">
    <property type="entry name" value="MFS_SLC46_TetA_like"/>
    <property type="match status" value="1"/>
</dbReference>
<evidence type="ECO:0000256" key="1">
    <source>
        <dbReference type="ARBA" id="ARBA00004141"/>
    </source>
</evidence>
<evidence type="ECO:0000259" key="7">
    <source>
        <dbReference type="PROSITE" id="PS50850"/>
    </source>
</evidence>
<protein>
    <submittedName>
        <fullName evidence="8">MFS general substrate transporter</fullName>
    </submittedName>
</protein>
<keyword evidence="3 6" id="KW-0812">Transmembrane</keyword>
<dbReference type="Proteomes" id="UP000077266">
    <property type="component" value="Unassembled WGS sequence"/>
</dbReference>
<evidence type="ECO:0000313" key="9">
    <source>
        <dbReference type="Proteomes" id="UP000077266"/>
    </source>
</evidence>
<keyword evidence="9" id="KW-1185">Reference proteome</keyword>
<proteinExistence type="predicted"/>
<evidence type="ECO:0000256" key="4">
    <source>
        <dbReference type="ARBA" id="ARBA00022989"/>
    </source>
</evidence>
<dbReference type="GO" id="GO:0016020">
    <property type="term" value="C:membrane"/>
    <property type="evidence" value="ECO:0007669"/>
    <property type="project" value="UniProtKB-SubCell"/>
</dbReference>
<evidence type="ECO:0000256" key="2">
    <source>
        <dbReference type="ARBA" id="ARBA00022448"/>
    </source>
</evidence>
<dbReference type="PROSITE" id="PS50850">
    <property type="entry name" value="MFS"/>
    <property type="match status" value="1"/>
</dbReference>
<feature type="transmembrane region" description="Helical" evidence="6">
    <location>
        <begin position="194"/>
        <end position="216"/>
    </location>
</feature>
<feature type="transmembrane region" description="Helical" evidence="6">
    <location>
        <begin position="21"/>
        <end position="47"/>
    </location>
</feature>
<dbReference type="InParanoid" id="A0A165QCM1"/>
<dbReference type="Pfam" id="PF07690">
    <property type="entry name" value="MFS_1"/>
    <property type="match status" value="1"/>
</dbReference>
<dbReference type="AlphaFoldDB" id="A0A165QCM1"/>
<dbReference type="PANTHER" id="PTHR23504">
    <property type="entry name" value="MAJOR FACILITATOR SUPERFAMILY DOMAIN-CONTAINING PROTEIN 10"/>
    <property type="match status" value="1"/>
</dbReference>
<evidence type="ECO:0000256" key="6">
    <source>
        <dbReference type="SAM" id="Phobius"/>
    </source>
</evidence>
<feature type="transmembrane region" description="Helical" evidence="6">
    <location>
        <begin position="92"/>
        <end position="110"/>
    </location>
</feature>
<feature type="transmembrane region" description="Helical" evidence="6">
    <location>
        <begin position="327"/>
        <end position="345"/>
    </location>
</feature>
<sequence>MPTPSSSSRPGDRTPLPWGQIALLYLVQLAEPITSMVIYPFIARLILELGLTSDPARTGYFAGFIESLFFATEALCVFRWGRLSDRIGRKKVLIGGLAALAISMLGFGLSRRFWMVVASRALAGALNGNIGVIKSAMAELTDETNMATAFAFWPMVWSIGSSIGPFIGGSLEHPYERFPGTIFSRWTFFRDFPYFLPCATAAAFSAIIALATALWFREPSEVVQKSSAPSESTPLLNTQPYPQPPSLRSLMTQRLMATVATYVLLALNDIAYLALLPLFMSTPMTAGGLNLEPNVIGLWMGAAGALGGLVQVLLFPRLHRAYGEKRVFLLSSCAYPFIWPTWFAAWTLAARCESDWRQADNARTVWMLLVLGFVLYTLGQFTFACIFIFISNAAPRSSLGAANGVSQTCVSIIRAVGPATMTSLWAWSAALRLLFPGRFFERVKRRCL</sequence>
<dbReference type="Gene3D" id="1.20.1250.20">
    <property type="entry name" value="MFS general substrate transporter like domains"/>
    <property type="match status" value="1"/>
</dbReference>
<feature type="transmembrane region" description="Helical" evidence="6">
    <location>
        <begin position="255"/>
        <end position="275"/>
    </location>
</feature>
<evidence type="ECO:0000313" key="8">
    <source>
        <dbReference type="EMBL" id="KZW03413.1"/>
    </source>
</evidence>
<dbReference type="InterPro" id="IPR020846">
    <property type="entry name" value="MFS_dom"/>
</dbReference>
<keyword evidence="5 6" id="KW-0472">Membrane</keyword>
<organism evidence="8 9">
    <name type="scientific">Exidia glandulosa HHB12029</name>
    <dbReference type="NCBI Taxonomy" id="1314781"/>
    <lineage>
        <taxon>Eukaryota</taxon>
        <taxon>Fungi</taxon>
        <taxon>Dikarya</taxon>
        <taxon>Basidiomycota</taxon>
        <taxon>Agaricomycotina</taxon>
        <taxon>Agaricomycetes</taxon>
        <taxon>Auriculariales</taxon>
        <taxon>Exidiaceae</taxon>
        <taxon>Exidia</taxon>
    </lineage>
</organism>
<feature type="transmembrane region" description="Helical" evidence="6">
    <location>
        <begin position="365"/>
        <end position="390"/>
    </location>
</feature>
<feature type="transmembrane region" description="Helical" evidence="6">
    <location>
        <begin position="59"/>
        <end position="80"/>
    </location>
</feature>
<dbReference type="EMBL" id="KV425883">
    <property type="protein sequence ID" value="KZW03413.1"/>
    <property type="molecule type" value="Genomic_DNA"/>
</dbReference>
<dbReference type="InterPro" id="IPR011701">
    <property type="entry name" value="MFS"/>
</dbReference>
<gene>
    <name evidence="8" type="ORF">EXIGLDRAFT_737955</name>
</gene>
<keyword evidence="4 6" id="KW-1133">Transmembrane helix</keyword>
<feature type="domain" description="Major facilitator superfamily (MFS) profile" evidence="7">
    <location>
        <begin position="20"/>
        <end position="448"/>
    </location>
</feature>
<accession>A0A165QCM1</accession>
<feature type="transmembrane region" description="Helical" evidence="6">
    <location>
        <begin position="295"/>
        <end position="315"/>
    </location>
</feature>
<evidence type="ECO:0000256" key="3">
    <source>
        <dbReference type="ARBA" id="ARBA00022692"/>
    </source>
</evidence>
<evidence type="ECO:0000256" key="5">
    <source>
        <dbReference type="ARBA" id="ARBA00023136"/>
    </source>
</evidence>
<dbReference type="OrthoDB" id="419616at2759"/>
<comment type="subcellular location">
    <subcellularLocation>
        <location evidence="1">Membrane</location>
        <topology evidence="1">Multi-pass membrane protein</topology>
    </subcellularLocation>
</comment>
<keyword evidence="2" id="KW-0813">Transport</keyword>